<dbReference type="Pfam" id="PF13231">
    <property type="entry name" value="PMT_2"/>
    <property type="match status" value="1"/>
</dbReference>
<proteinExistence type="predicted"/>
<dbReference type="GeneID" id="72188501"/>
<dbReference type="InterPro" id="IPR038731">
    <property type="entry name" value="RgtA/B/C-like"/>
</dbReference>
<evidence type="ECO:0000313" key="4">
    <source>
        <dbReference type="Proteomes" id="UP000830434"/>
    </source>
</evidence>
<reference evidence="3" key="1">
    <citation type="submission" date="2022-04" db="EMBL/GenBank/DDBJ databases">
        <title>Diverse halophilic archaea isolated from saline environments.</title>
        <authorList>
            <person name="Cui H.-L."/>
        </authorList>
    </citation>
    <scope>NUCLEOTIDE SEQUENCE</scope>
    <source>
        <strain evidence="3">XZYJT40</strain>
    </source>
</reference>
<feature type="transmembrane region" description="Helical" evidence="1">
    <location>
        <begin position="371"/>
        <end position="391"/>
    </location>
</feature>
<evidence type="ECO:0000256" key="1">
    <source>
        <dbReference type="SAM" id="Phobius"/>
    </source>
</evidence>
<dbReference type="KEGG" id="haxz:M0R88_01560"/>
<feature type="domain" description="Glycosyltransferase RgtA/B/C/D-like" evidence="2">
    <location>
        <begin position="73"/>
        <end position="210"/>
    </location>
</feature>
<keyword evidence="4" id="KW-1185">Reference proteome</keyword>
<dbReference type="NCBIfam" id="TIGR03663">
    <property type="entry name" value="flippase activity-associated protein Agl23"/>
    <property type="match status" value="1"/>
</dbReference>
<dbReference type="RefSeq" id="WP_248655212.1">
    <property type="nucleotide sequence ID" value="NZ_CP096658.1"/>
</dbReference>
<feature type="transmembrane region" description="Helical" evidence="1">
    <location>
        <begin position="145"/>
        <end position="162"/>
    </location>
</feature>
<dbReference type="PANTHER" id="PTHR41710">
    <property type="entry name" value="GLYCOSYL TRANSFERASE, FAMILY 39"/>
    <property type="match status" value="1"/>
</dbReference>
<keyword evidence="1" id="KW-1133">Transmembrane helix</keyword>
<feature type="transmembrane region" description="Helical" evidence="1">
    <location>
        <begin position="121"/>
        <end position="139"/>
    </location>
</feature>
<gene>
    <name evidence="3" type="ORF">M0R88_01560</name>
</gene>
<feature type="transmembrane region" description="Helical" evidence="1">
    <location>
        <begin position="21"/>
        <end position="39"/>
    </location>
</feature>
<dbReference type="PANTHER" id="PTHR41710:SF2">
    <property type="entry name" value="GLYCOSYL TRANSFERASE FAMILY 39_83 DOMAIN-CONTAINING PROTEIN"/>
    <property type="match status" value="1"/>
</dbReference>
<sequence length="586" mass="63109">MQPRFGPVAAARRTVSRVGSVRVAVAGVVLLALAARLFALGSRVAHQDEARVAYWAYRYAESGVYWYRPVVHGPFLTIVNGNVFALLGASDFTMRLVPALVGGLLPLGALLFRQRLRDSETVALALLLAANPLLLYFSRFYRNDLLLAGFMLVAVGFFVRAYDHRRPAYLYAGTAAFALAVTTKENALVYPVCWFGAAALLWDRRLLRESDETSALSAAADRVRRVARGVWRWRIPFAVAVFEFFAVVVFFYAPRGAGANASPTLGGTLRDPTLLPALVGEATLGSWHEFTGKWVGGNDHSYLWTAKSLWPALAEGGAVVLAFAALGFLVDRYSGESPRDVVGFAFFWGASSLAGYPVIVDNPFPWEVVHVVVPLAIPAAVGLALVARLGAASIADGDGISAAAAAVVLVLVVAQVGGTAVATSYLHPQSDDNELVQYAQSGSEMKPLLGDLRRISNVNDGIDVLYYGATFYAADERSLRTPPGTGGWFDRLPLAWYLEAAGATTDSTTRPGIVGADPPPVVVALGNVETCDEPYANASDIDHHLRDYERHEVHRFLHDSGCHKSSLVVFVAENASERAVALDQNS</sequence>
<dbReference type="Proteomes" id="UP000830434">
    <property type="component" value="Chromosome"/>
</dbReference>
<protein>
    <submittedName>
        <fullName evidence="3">TIGR03663 family protein</fullName>
    </submittedName>
</protein>
<organism evidence="3 4">
    <name type="scientific">Halorussus gelatinilyticus</name>
    <dbReference type="NCBI Taxonomy" id="2937524"/>
    <lineage>
        <taxon>Archaea</taxon>
        <taxon>Methanobacteriati</taxon>
        <taxon>Methanobacteriota</taxon>
        <taxon>Stenosarchaea group</taxon>
        <taxon>Halobacteria</taxon>
        <taxon>Halobacteriales</taxon>
        <taxon>Haladaptataceae</taxon>
        <taxon>Halorussus</taxon>
    </lineage>
</organism>
<evidence type="ECO:0000259" key="2">
    <source>
        <dbReference type="Pfam" id="PF13231"/>
    </source>
</evidence>
<feature type="transmembrane region" description="Helical" evidence="1">
    <location>
        <begin position="309"/>
        <end position="329"/>
    </location>
</feature>
<evidence type="ECO:0000313" key="3">
    <source>
        <dbReference type="EMBL" id="UPW00804.1"/>
    </source>
</evidence>
<dbReference type="InterPro" id="IPR019962">
    <property type="entry name" value="CHP03663"/>
</dbReference>
<feature type="transmembrane region" description="Helical" evidence="1">
    <location>
        <begin position="233"/>
        <end position="253"/>
    </location>
</feature>
<dbReference type="AlphaFoldDB" id="A0A8U0IKR5"/>
<dbReference type="InterPro" id="IPR016950">
    <property type="entry name" value="Manno-Trfase_MA4085_prd"/>
</dbReference>
<keyword evidence="1" id="KW-0472">Membrane</keyword>
<feature type="transmembrane region" description="Helical" evidence="1">
    <location>
        <begin position="341"/>
        <end position="359"/>
    </location>
</feature>
<accession>A0A8U0IKR5</accession>
<feature type="transmembrane region" description="Helical" evidence="1">
    <location>
        <begin position="403"/>
        <end position="426"/>
    </location>
</feature>
<dbReference type="EMBL" id="CP096658">
    <property type="protein sequence ID" value="UPW00804.1"/>
    <property type="molecule type" value="Genomic_DNA"/>
</dbReference>
<name>A0A8U0IKR5_9EURY</name>
<dbReference type="PIRSF" id="PIRSF030218">
    <property type="entry name" value="Mannosyltr_MA4085_prd"/>
    <property type="match status" value="1"/>
</dbReference>
<feature type="transmembrane region" description="Helical" evidence="1">
    <location>
        <begin position="92"/>
        <end position="112"/>
    </location>
</feature>
<keyword evidence="1" id="KW-0812">Transmembrane</keyword>